<sequence>MSFEGLVEARHEIPVPPNRPLRYSLRRKFIRLLGAMFTWSAERPGRRKLRAAVGGLLLSLVLGCPADAQTADPDRPPEGEAYTSAEEAYKAFGQGNYQAAASQAAASVALRPDILRLRLLLIDSLIAAGNLASADQATAAAIATFASNQELESRQASIRQRLAQEPAGEGYKALERGDTKAAIRAARKAVEYGPDLMSYRLLLLAAQLADNSLAGAAETASEAIKLDPGNYVPLVWRAYIYQKLGNRTLAVADFNAALGLPDLTDTEKKQIRLIAADAALASGDARAVQSLLQPYPKTDPLVVTRIGDADAAAEGKARLKGDGKLMPMPVQDCRDTPYGSVCSLQAPLVQSVATPIDKKAEGIEAAGKAYEASRAKNYGVAIEEAKKAIADAPEIASTRLLLINLQLTAGRPAEAEATASRAIAEGVASAEIYAQRGFARGRIGNDTGAMADWETALARGLPAEQVRNVRLALVDTALKTKDPKRALRFMPRAGLDYEFTIRRAYAYQALGRKEDALRDFRSAERLSVTNVQRDGAVQAQINTLLELDRKPEARAIFDAAIARGQLRSIRDADVAYIGVAVGNDRVALELFDRAKANGALPPRATIDAGYTAMRQFQNPKAVAYLKEGIDAKSDGRINIDDQKLFETRRTVADLTRVWGVNSSISYGKVGSAPNPFLTINSPASTYTSQLGSEIYYRPEEFGNRNGALFEVFGRVFETLYDQAGGPTGLRTTQGMAGARWKPFSDHNLVLEVDKLFRLGDAARDDTLLRAAYSYTVGTDLRAIDTHWPTWYIYTEVDRFFEKTQLVGLFEGRFGHSFRLDPISRNLVFFPHAVIAASYDDSFAVRDAYSAGLGGSIRYWFGETKYIAPPSYWELTLQYRFRLAGDKRAEGIFAQTSINY</sequence>
<dbReference type="PANTHER" id="PTHR44858:SF1">
    <property type="entry name" value="UDP-N-ACETYLGLUCOSAMINE--PEPTIDE N-ACETYLGLUCOSAMINYLTRANSFERASE SPINDLY-RELATED"/>
    <property type="match status" value="1"/>
</dbReference>
<dbReference type="Gene3D" id="1.25.40.10">
    <property type="entry name" value="Tetratricopeptide repeat domain"/>
    <property type="match status" value="3"/>
</dbReference>
<dbReference type="SUPFAM" id="SSF48452">
    <property type="entry name" value="TPR-like"/>
    <property type="match status" value="3"/>
</dbReference>
<name>A0ABS9M1E2_9BRAD</name>
<keyword evidence="5" id="KW-1185">Reference proteome</keyword>
<comment type="caution">
    <text evidence="4">The sequence shown here is derived from an EMBL/GenBank/DDBJ whole genome shotgun (WGS) entry which is preliminary data.</text>
</comment>
<organism evidence="4 5">
    <name type="scientific">Bradyrhizobium zhengyangense</name>
    <dbReference type="NCBI Taxonomy" id="2911009"/>
    <lineage>
        <taxon>Bacteria</taxon>
        <taxon>Pseudomonadati</taxon>
        <taxon>Pseudomonadota</taxon>
        <taxon>Alphaproteobacteria</taxon>
        <taxon>Hyphomicrobiales</taxon>
        <taxon>Nitrobacteraceae</taxon>
        <taxon>Bradyrhizobium</taxon>
    </lineage>
</organism>
<dbReference type="Proteomes" id="UP001139012">
    <property type="component" value="Unassembled WGS sequence"/>
</dbReference>
<dbReference type="PANTHER" id="PTHR44858">
    <property type="entry name" value="TETRATRICOPEPTIDE REPEAT PROTEIN 6"/>
    <property type="match status" value="1"/>
</dbReference>
<evidence type="ECO:0000256" key="1">
    <source>
        <dbReference type="ARBA" id="ARBA00022737"/>
    </source>
</evidence>
<keyword evidence="1" id="KW-0677">Repeat</keyword>
<evidence type="ECO:0000256" key="2">
    <source>
        <dbReference type="ARBA" id="ARBA00022803"/>
    </source>
</evidence>
<dbReference type="InterPro" id="IPR011990">
    <property type="entry name" value="TPR-like_helical_dom_sf"/>
</dbReference>
<evidence type="ECO:0000313" key="4">
    <source>
        <dbReference type="EMBL" id="MCG2673102.1"/>
    </source>
</evidence>
<dbReference type="InterPro" id="IPR025137">
    <property type="entry name" value="NfrA_C"/>
</dbReference>
<feature type="domain" description="Bacteriophage N4 adsorption protein A C-terminal" evidence="3">
    <location>
        <begin position="724"/>
        <end position="894"/>
    </location>
</feature>
<dbReference type="RefSeq" id="WP_237874187.1">
    <property type="nucleotide sequence ID" value="NZ_JAKLUA010000033.1"/>
</dbReference>
<reference evidence="4" key="1">
    <citation type="submission" date="2022-01" db="EMBL/GenBank/DDBJ databases">
        <title>Genome sequnece data of strain Bradyrhizobium sp. nov.</title>
        <authorList>
            <person name="Zhang J."/>
        </authorList>
    </citation>
    <scope>NUCLEOTIDE SEQUENCE</scope>
    <source>
        <strain evidence="4">WYCCWR 12774</strain>
    </source>
</reference>
<accession>A0ABS9M1E2</accession>
<proteinExistence type="predicted"/>
<evidence type="ECO:0000259" key="3">
    <source>
        <dbReference type="Pfam" id="PF13283"/>
    </source>
</evidence>
<evidence type="ECO:0000313" key="5">
    <source>
        <dbReference type="Proteomes" id="UP001139012"/>
    </source>
</evidence>
<dbReference type="Pfam" id="PF13432">
    <property type="entry name" value="TPR_16"/>
    <property type="match status" value="2"/>
</dbReference>
<gene>
    <name evidence="4" type="ORF">L6637_40010</name>
</gene>
<keyword evidence="2" id="KW-0802">TPR repeat</keyword>
<dbReference type="EMBL" id="JAKLUA010000033">
    <property type="protein sequence ID" value="MCG2673102.1"/>
    <property type="molecule type" value="Genomic_DNA"/>
</dbReference>
<dbReference type="Pfam" id="PF13283">
    <property type="entry name" value="NfrA_C"/>
    <property type="match status" value="1"/>
</dbReference>
<protein>
    <recommendedName>
        <fullName evidence="3">Bacteriophage N4 adsorption protein A C-terminal domain-containing protein</fullName>
    </recommendedName>
</protein>
<dbReference type="InterPro" id="IPR050498">
    <property type="entry name" value="Ycf3"/>
</dbReference>